<evidence type="ECO:0000313" key="3">
    <source>
        <dbReference type="Proteomes" id="UP000265643"/>
    </source>
</evidence>
<dbReference type="EMBL" id="BHGK01000001">
    <property type="protein sequence ID" value="GCA67966.1"/>
    <property type="molecule type" value="Genomic_DNA"/>
</dbReference>
<evidence type="ECO:0000313" key="2">
    <source>
        <dbReference type="EMBL" id="GCA67966.1"/>
    </source>
</evidence>
<keyword evidence="3" id="KW-1185">Reference proteome</keyword>
<feature type="domain" description="Helix-turn-helix conjugative transposon-like" evidence="1">
    <location>
        <begin position="41"/>
        <end position="77"/>
    </location>
</feature>
<evidence type="ECO:0000259" key="1">
    <source>
        <dbReference type="Pfam" id="PF12645"/>
    </source>
</evidence>
<dbReference type="Pfam" id="PF12645">
    <property type="entry name" value="HTH_16"/>
    <property type="match status" value="1"/>
</dbReference>
<dbReference type="RefSeq" id="WP_119298589.1">
    <property type="nucleotide sequence ID" value="NZ_BHGK01000001.1"/>
</dbReference>
<comment type="caution">
    <text evidence="2">The sequence shown here is derived from an EMBL/GenBank/DDBJ whole genome shotgun (WGS) entry which is preliminary data.</text>
</comment>
<reference evidence="3" key="1">
    <citation type="submission" date="2018-09" db="EMBL/GenBank/DDBJ databases">
        <title>Draft Genome Sequence of Mediterraneibacter sp. KCTC 15684.</title>
        <authorList>
            <person name="Kim J.S."/>
            <person name="Han K.I."/>
            <person name="Suh M.K."/>
            <person name="Lee K.C."/>
            <person name="Eom M.K."/>
            <person name="Lee J.H."/>
            <person name="Park S.H."/>
            <person name="Kang S.W."/>
            <person name="Park J.E."/>
            <person name="Oh B.S."/>
            <person name="Yu S.Y."/>
            <person name="Choi S.H."/>
            <person name="Lee D.H."/>
            <person name="Yoon H."/>
            <person name="Kim B."/>
            <person name="Yang S.J."/>
            <person name="Lee J.S."/>
        </authorList>
    </citation>
    <scope>NUCLEOTIDE SEQUENCE [LARGE SCALE GENOMIC DNA]</scope>
    <source>
        <strain evidence="3">KCTC 15684</strain>
    </source>
</reference>
<organism evidence="2 3">
    <name type="scientific">Mediterraneibacter butyricigenes</name>
    <dbReference type="NCBI Taxonomy" id="2316025"/>
    <lineage>
        <taxon>Bacteria</taxon>
        <taxon>Bacillati</taxon>
        <taxon>Bacillota</taxon>
        <taxon>Clostridia</taxon>
        <taxon>Lachnospirales</taxon>
        <taxon>Lachnospiraceae</taxon>
        <taxon>Mediterraneibacter</taxon>
    </lineage>
</organism>
<dbReference type="Proteomes" id="UP000265643">
    <property type="component" value="Unassembled WGS sequence"/>
</dbReference>
<gene>
    <name evidence="2" type="ORF">KGMB01110_24020</name>
</gene>
<accession>A0A391P6N5</accession>
<dbReference type="InterPro" id="IPR024760">
    <property type="entry name" value="HTH_dom_conjug_TS-like"/>
</dbReference>
<sequence length="79" mass="9389">MDLEHHYRHKQHAFDAFCKSTIRNESANAFRQVRVQQDRFVSLRRGYDQNGNPCLAVDEEIRRRIETKLIVAILSFDLN</sequence>
<dbReference type="AlphaFoldDB" id="A0A391P6N5"/>
<name>A0A391P6N5_9FIRM</name>
<protein>
    <recommendedName>
        <fullName evidence="1">Helix-turn-helix conjugative transposon-like domain-containing protein</fullName>
    </recommendedName>
</protein>
<proteinExistence type="predicted"/>